<dbReference type="InterPro" id="IPR044800">
    <property type="entry name" value="LEC2-like"/>
</dbReference>
<dbReference type="STRING" id="2094558.A0A314UZ17"/>
<organism evidence="9 10">
    <name type="scientific">Prunus yedoensis var. nudiflora</name>
    <dbReference type="NCBI Taxonomy" id="2094558"/>
    <lineage>
        <taxon>Eukaryota</taxon>
        <taxon>Viridiplantae</taxon>
        <taxon>Streptophyta</taxon>
        <taxon>Embryophyta</taxon>
        <taxon>Tracheophyta</taxon>
        <taxon>Spermatophyta</taxon>
        <taxon>Magnoliopsida</taxon>
        <taxon>eudicotyledons</taxon>
        <taxon>Gunneridae</taxon>
        <taxon>Pentapetalae</taxon>
        <taxon>rosids</taxon>
        <taxon>fabids</taxon>
        <taxon>Rosales</taxon>
        <taxon>Rosaceae</taxon>
        <taxon>Amygdaloideae</taxon>
        <taxon>Amygdaleae</taxon>
        <taxon>Prunus</taxon>
    </lineage>
</organism>
<dbReference type="SUPFAM" id="SSF101936">
    <property type="entry name" value="DNA-binding pseudobarrel domain"/>
    <property type="match status" value="1"/>
</dbReference>
<dbReference type="PANTHER" id="PTHR31140:SF60">
    <property type="entry name" value="TF-B3 DOMAIN-CONTAINING PROTEIN"/>
    <property type="match status" value="1"/>
</dbReference>
<dbReference type="Pfam" id="PF02362">
    <property type="entry name" value="B3"/>
    <property type="match status" value="1"/>
</dbReference>
<gene>
    <name evidence="9" type="ORF">Pyn_38575</name>
</gene>
<evidence type="ECO:0000313" key="10">
    <source>
        <dbReference type="Proteomes" id="UP000250321"/>
    </source>
</evidence>
<dbReference type="InterPro" id="IPR036955">
    <property type="entry name" value="AP2/ERF_dom_sf"/>
</dbReference>
<dbReference type="Gene3D" id="2.40.330.10">
    <property type="entry name" value="DNA-binding pseudobarrel domain"/>
    <property type="match status" value="1"/>
</dbReference>
<dbReference type="CDD" id="cd10017">
    <property type="entry name" value="B3_DNA"/>
    <property type="match status" value="1"/>
</dbReference>
<dbReference type="OrthoDB" id="1567499at2759"/>
<dbReference type="InterPro" id="IPR001471">
    <property type="entry name" value="AP2/ERF_dom"/>
</dbReference>
<dbReference type="Gene3D" id="3.30.730.10">
    <property type="entry name" value="AP2/ERF domain"/>
    <property type="match status" value="1"/>
</dbReference>
<keyword evidence="3" id="KW-0805">Transcription regulation</keyword>
<dbReference type="GO" id="GO:0003700">
    <property type="term" value="F:DNA-binding transcription factor activity"/>
    <property type="evidence" value="ECO:0007669"/>
    <property type="project" value="InterPro"/>
</dbReference>
<comment type="similarity">
    <text evidence="2">Belongs to the AP2/ERF transcription factor family. RAV subfamily.</text>
</comment>
<evidence type="ECO:0000256" key="6">
    <source>
        <dbReference type="ARBA" id="ARBA00023242"/>
    </source>
</evidence>
<feature type="domain" description="AP2/ERF" evidence="8">
    <location>
        <begin position="22"/>
        <end position="77"/>
    </location>
</feature>
<evidence type="ECO:0000256" key="1">
    <source>
        <dbReference type="ARBA" id="ARBA00004123"/>
    </source>
</evidence>
<evidence type="ECO:0000256" key="5">
    <source>
        <dbReference type="ARBA" id="ARBA00023163"/>
    </source>
</evidence>
<evidence type="ECO:0000259" key="7">
    <source>
        <dbReference type="PROSITE" id="PS50863"/>
    </source>
</evidence>
<sequence length="292" mass="34216">MEAEFVSESRVDMVLQRGPSSRFKGVSLLKSGNWGARISYMYKPYWLGAYQMEEEAAIAYDRAAVKLQRGDTPLNFHWSKYSAEESIFQSQYSTEEILSMLKDKTYSSKLMNFLSSHSSGLGTRTTTFRNEQGISYHFLFQKELTHRDVTHKCFLIPREFSFQYLPLSEGIINAGEDEARYIKLTFYDKHGRSWTFGYSYWQSTRNFMFTNGWGHFIRMNNLNQKDIVMFYRCEYEGEVLRREDYMIDYQRSNGENYVLEHSSGSSTIELEADCKQKETKKGFKLFGVEISG</sequence>
<dbReference type="PROSITE" id="PS51032">
    <property type="entry name" value="AP2_ERF"/>
    <property type="match status" value="1"/>
</dbReference>
<dbReference type="CDD" id="cd00018">
    <property type="entry name" value="AP2"/>
    <property type="match status" value="1"/>
</dbReference>
<protein>
    <submittedName>
        <fullName evidence="9">AP2/ERF and B3 domain-containing transcription factor</fullName>
    </submittedName>
</protein>
<dbReference type="InterPro" id="IPR016177">
    <property type="entry name" value="DNA-bd_dom_sf"/>
</dbReference>
<dbReference type="InterPro" id="IPR015300">
    <property type="entry name" value="DNA-bd_pseudobarrel_sf"/>
</dbReference>
<dbReference type="InterPro" id="IPR003340">
    <property type="entry name" value="B3_DNA-bd"/>
</dbReference>
<keyword evidence="6" id="KW-0539">Nucleus</keyword>
<evidence type="ECO:0000259" key="8">
    <source>
        <dbReference type="PROSITE" id="PS51032"/>
    </source>
</evidence>
<dbReference type="AlphaFoldDB" id="A0A314UZ17"/>
<evidence type="ECO:0000256" key="3">
    <source>
        <dbReference type="ARBA" id="ARBA00023015"/>
    </source>
</evidence>
<dbReference type="GO" id="GO:0005634">
    <property type="term" value="C:nucleus"/>
    <property type="evidence" value="ECO:0007669"/>
    <property type="project" value="UniProtKB-SubCell"/>
</dbReference>
<feature type="domain" description="TF-B3" evidence="7">
    <location>
        <begin position="139"/>
        <end position="253"/>
    </location>
</feature>
<dbReference type="SMART" id="SM01019">
    <property type="entry name" value="B3"/>
    <property type="match status" value="1"/>
</dbReference>
<evidence type="ECO:0000256" key="4">
    <source>
        <dbReference type="ARBA" id="ARBA00023125"/>
    </source>
</evidence>
<name>A0A314UZ17_PRUYE</name>
<proteinExistence type="inferred from homology"/>
<evidence type="ECO:0000313" key="9">
    <source>
        <dbReference type="EMBL" id="PQM41784.1"/>
    </source>
</evidence>
<dbReference type="PANTHER" id="PTHR31140">
    <property type="entry name" value="B3 DOMAIN-CONTAINING TRANSCRIPTION FACTOR ABI3"/>
    <property type="match status" value="1"/>
</dbReference>
<keyword evidence="5" id="KW-0804">Transcription</keyword>
<evidence type="ECO:0000256" key="2">
    <source>
        <dbReference type="ARBA" id="ARBA00009089"/>
    </source>
</evidence>
<comment type="subcellular location">
    <subcellularLocation>
        <location evidence="1">Nucleus</location>
    </subcellularLocation>
</comment>
<dbReference type="Proteomes" id="UP000250321">
    <property type="component" value="Unassembled WGS sequence"/>
</dbReference>
<reference evidence="9 10" key="1">
    <citation type="submission" date="2018-02" db="EMBL/GenBank/DDBJ databases">
        <title>Draft genome of wild Prunus yedoensis var. nudiflora.</title>
        <authorList>
            <person name="Baek S."/>
            <person name="Kim J.-H."/>
            <person name="Choi K."/>
            <person name="Kim G.-B."/>
            <person name="Cho A."/>
            <person name="Jang H."/>
            <person name="Shin C.-H."/>
            <person name="Yu H.-J."/>
            <person name="Mun J.-H."/>
        </authorList>
    </citation>
    <scope>NUCLEOTIDE SEQUENCE [LARGE SCALE GENOMIC DNA]</scope>
    <source>
        <strain evidence="10">cv. Jeju island</strain>
        <tissue evidence="9">Leaf</tissue>
    </source>
</reference>
<keyword evidence="4" id="KW-0238">DNA-binding</keyword>
<dbReference type="SMART" id="SM00380">
    <property type="entry name" value="AP2"/>
    <property type="match status" value="1"/>
</dbReference>
<keyword evidence="10" id="KW-1185">Reference proteome</keyword>
<dbReference type="EMBL" id="PJQY01002919">
    <property type="protein sequence ID" value="PQM41784.1"/>
    <property type="molecule type" value="Genomic_DNA"/>
</dbReference>
<comment type="caution">
    <text evidence="9">The sequence shown here is derived from an EMBL/GenBank/DDBJ whole genome shotgun (WGS) entry which is preliminary data.</text>
</comment>
<dbReference type="GO" id="GO:0003677">
    <property type="term" value="F:DNA binding"/>
    <property type="evidence" value="ECO:0007669"/>
    <property type="project" value="UniProtKB-KW"/>
</dbReference>
<dbReference type="PROSITE" id="PS50863">
    <property type="entry name" value="B3"/>
    <property type="match status" value="1"/>
</dbReference>
<accession>A0A314UZ17</accession>
<dbReference type="SUPFAM" id="SSF54171">
    <property type="entry name" value="DNA-binding domain"/>
    <property type="match status" value="1"/>
</dbReference>